<dbReference type="EMBL" id="BLKZ01000001">
    <property type="protein sequence ID" value="GFG88833.1"/>
    <property type="molecule type" value="Genomic_DNA"/>
</dbReference>
<dbReference type="SMART" id="SM00382">
    <property type="entry name" value="AAA"/>
    <property type="match status" value="1"/>
</dbReference>
<dbReference type="InterPro" id="IPR016032">
    <property type="entry name" value="Sig_transdc_resp-reg_C-effctor"/>
</dbReference>
<dbReference type="Pfam" id="PF00196">
    <property type="entry name" value="GerE"/>
    <property type="match status" value="1"/>
</dbReference>
<organism evidence="4 5">
    <name type="scientific">Mycobacterium bourgelatii</name>
    <dbReference type="NCBI Taxonomy" id="1273442"/>
    <lineage>
        <taxon>Bacteria</taxon>
        <taxon>Bacillati</taxon>
        <taxon>Actinomycetota</taxon>
        <taxon>Actinomycetes</taxon>
        <taxon>Mycobacteriales</taxon>
        <taxon>Mycobacteriaceae</taxon>
        <taxon>Mycobacterium</taxon>
    </lineage>
</organism>
<dbReference type="GO" id="GO:0004016">
    <property type="term" value="F:adenylate cyclase activity"/>
    <property type="evidence" value="ECO:0007669"/>
    <property type="project" value="TreeGrafter"/>
</dbReference>
<dbReference type="CDD" id="cd06170">
    <property type="entry name" value="LuxR_C_like"/>
    <property type="match status" value="1"/>
</dbReference>
<keyword evidence="2" id="KW-0067">ATP-binding</keyword>
<evidence type="ECO:0000256" key="1">
    <source>
        <dbReference type="ARBA" id="ARBA00022741"/>
    </source>
</evidence>
<dbReference type="InterPro" id="IPR011990">
    <property type="entry name" value="TPR-like_helical_dom_sf"/>
</dbReference>
<dbReference type="InterPro" id="IPR003593">
    <property type="entry name" value="AAA+_ATPase"/>
</dbReference>
<dbReference type="SUPFAM" id="SSF46894">
    <property type="entry name" value="C-terminal effector domain of the bipartite response regulators"/>
    <property type="match status" value="1"/>
</dbReference>
<dbReference type="PRINTS" id="PR00038">
    <property type="entry name" value="HTHLUXR"/>
</dbReference>
<dbReference type="InterPro" id="IPR027417">
    <property type="entry name" value="P-loop_NTPase"/>
</dbReference>
<dbReference type="PANTHER" id="PTHR16305">
    <property type="entry name" value="TESTICULAR SOLUBLE ADENYLYL CYCLASE"/>
    <property type="match status" value="1"/>
</dbReference>
<dbReference type="Gene3D" id="3.40.50.300">
    <property type="entry name" value="P-loop containing nucleotide triphosphate hydrolases"/>
    <property type="match status" value="1"/>
</dbReference>
<dbReference type="InterPro" id="IPR036388">
    <property type="entry name" value="WH-like_DNA-bd_sf"/>
</dbReference>
<proteinExistence type="predicted"/>
<evidence type="ECO:0000259" key="3">
    <source>
        <dbReference type="PROSITE" id="PS50043"/>
    </source>
</evidence>
<comment type="caution">
    <text evidence="4">The sequence shown here is derived from an EMBL/GenBank/DDBJ whole genome shotgun (WGS) entry which is preliminary data.</text>
</comment>
<dbReference type="SUPFAM" id="SSF52540">
    <property type="entry name" value="P-loop containing nucleoside triphosphate hydrolases"/>
    <property type="match status" value="1"/>
</dbReference>
<dbReference type="GO" id="GO:0003677">
    <property type="term" value="F:DNA binding"/>
    <property type="evidence" value="ECO:0007669"/>
    <property type="project" value="InterPro"/>
</dbReference>
<keyword evidence="1" id="KW-0547">Nucleotide-binding</keyword>
<dbReference type="Gene3D" id="1.25.40.10">
    <property type="entry name" value="Tetratricopeptide repeat domain"/>
    <property type="match status" value="1"/>
</dbReference>
<protein>
    <submittedName>
        <fullName evidence="4">LuxR family transcriptional regulator</fullName>
    </submittedName>
</protein>
<dbReference type="PANTHER" id="PTHR16305:SF28">
    <property type="entry name" value="GUANYLATE CYCLASE DOMAIN-CONTAINING PROTEIN"/>
    <property type="match status" value="1"/>
</dbReference>
<accession>A0A7I9YK03</accession>
<dbReference type="AlphaFoldDB" id="A0A7I9YK03"/>
<evidence type="ECO:0000256" key="2">
    <source>
        <dbReference type="ARBA" id="ARBA00022840"/>
    </source>
</evidence>
<dbReference type="GO" id="GO:0005737">
    <property type="term" value="C:cytoplasm"/>
    <property type="evidence" value="ECO:0007669"/>
    <property type="project" value="TreeGrafter"/>
</dbReference>
<dbReference type="SMART" id="SM00421">
    <property type="entry name" value="HTH_LUXR"/>
    <property type="match status" value="1"/>
</dbReference>
<dbReference type="Gene3D" id="1.10.10.10">
    <property type="entry name" value="Winged helix-like DNA-binding domain superfamily/Winged helix DNA-binding domain"/>
    <property type="match status" value="1"/>
</dbReference>
<dbReference type="PROSITE" id="PS50043">
    <property type="entry name" value="HTH_LUXR_2"/>
    <property type="match status" value="1"/>
</dbReference>
<dbReference type="GO" id="GO:0006355">
    <property type="term" value="P:regulation of DNA-templated transcription"/>
    <property type="evidence" value="ECO:0007669"/>
    <property type="project" value="InterPro"/>
</dbReference>
<evidence type="ECO:0000313" key="5">
    <source>
        <dbReference type="Proteomes" id="UP000465360"/>
    </source>
</evidence>
<name>A0A7I9YK03_MYCBU</name>
<reference evidence="4 5" key="1">
    <citation type="journal article" date="2019" name="Emerg. Microbes Infect.">
        <title>Comprehensive subspecies identification of 175 nontuberculous mycobacteria species based on 7547 genomic profiles.</title>
        <authorList>
            <person name="Matsumoto Y."/>
            <person name="Kinjo T."/>
            <person name="Motooka D."/>
            <person name="Nabeya D."/>
            <person name="Jung N."/>
            <person name="Uechi K."/>
            <person name="Horii T."/>
            <person name="Iida T."/>
            <person name="Fujita J."/>
            <person name="Nakamura S."/>
        </authorList>
    </citation>
    <scope>NUCLEOTIDE SEQUENCE [LARGE SCALE GENOMIC DNA]</scope>
    <source>
        <strain evidence="4 5">JCM 30725</strain>
    </source>
</reference>
<dbReference type="GO" id="GO:0005524">
    <property type="term" value="F:ATP binding"/>
    <property type="evidence" value="ECO:0007669"/>
    <property type="project" value="UniProtKB-KW"/>
</dbReference>
<dbReference type="Proteomes" id="UP000465360">
    <property type="component" value="Unassembled WGS sequence"/>
</dbReference>
<dbReference type="RefSeq" id="WP_163708290.1">
    <property type="nucleotide sequence ID" value="NZ_BLKZ01000001.1"/>
</dbReference>
<keyword evidence="5" id="KW-1185">Reference proteome</keyword>
<feature type="domain" description="HTH luxR-type" evidence="3">
    <location>
        <begin position="803"/>
        <end position="868"/>
    </location>
</feature>
<sequence>MADRWPLTGRAEELRLIGESLGGGEFGDHRGIVIAGAAGVGKTRLAREAASAAAETGWSVRRVAGTATGRAVMLGAFAPWVDAADASSAAVARKVFAELADGSNGAPLLVLVDDAHLLDDLSALILHQLVMQDVATVIATIRSGEPTPDAVRALWKDSLLRRLELQPLSRIETDILLHTVLDGPVGADALERLWKLSQGNVLYLRHLVEHLRESGNLACVDGEWRWAGTLSASPSLVELVDEQIGAVPEDIQHVVDLVAVAEPIDRRLLATLAEPPAIESAEQRGLVVASSATDALYVGHPLYGEIRLSNCGPLRLKRLRGSVAAAMAANDGADVLRLGLLWLESDLAPDAEILTHAAKVAASRHDLGLAERLARAALAVKPVPEAKISLAYILFMQEKGDDAEEILSSLGPPELAGHGFFDGSVLRATNLLLNLRQPNESRSVLDDAMRLGDADRNHVLRTCRAVIEVMAAQPTAAIETMSRVDQDRLAGYGVVGCATETIALGDVGRTEDAAARARSGYSELAGAPEEESFHRSGLGEFHAYALMAAGYVDEAGVVTDDQYRQYADMPGMLRSMAIAAQGMVALGKGDLAAARRYLTTALESFGGSGETSGFSYRFRVLQTEALARSGAVDAALACLETTRRNRHPAYMYVESGYLLAEAWVRAAQGRTTDAREIVSRATQFARDHHQYAREVLCLQTGVQFGDVDAATRLEELATLVEGPRAPLLARYARALADDDAAGLDAVSRDFEAMGDVLAAADAAAQAAASHRSQGRRGSALTAGARAQLLARQCGGAVSPALAASKVPLPFTRREHEIANLVSKGLSNKEIAEAMSVSIRTIEGHVYQASTKAGVSSRAELSALVQQFNDAATAPTG</sequence>
<gene>
    <name evidence="4" type="ORF">MBOU_08750</name>
</gene>
<dbReference type="InterPro" id="IPR000792">
    <property type="entry name" value="Tscrpt_reg_LuxR_C"/>
</dbReference>
<evidence type="ECO:0000313" key="4">
    <source>
        <dbReference type="EMBL" id="GFG88833.1"/>
    </source>
</evidence>